<dbReference type="UniPathway" id="UPA00391"/>
<feature type="binding site" evidence="8">
    <location>
        <begin position="53"/>
        <end position="55"/>
    </location>
    <ligand>
        <name>S-adenosyl-L-methionine</name>
        <dbReference type="ChEBI" id="CHEBI:59789"/>
    </ligand>
</feature>
<feature type="binding site" evidence="8">
    <location>
        <position position="47"/>
    </location>
    <ligand>
        <name>[4Fe-4S] cluster</name>
        <dbReference type="ChEBI" id="CHEBI:49883"/>
        <note>4Fe-4S-S-AdoMet</note>
    </ligand>
</feature>
<comment type="catalytic activity">
    <reaction evidence="8">
        <text>6-carboxy-5,6,7,8-tetrahydropterin + H(+) = 7-carboxy-7-carbaguanine + NH4(+)</text>
        <dbReference type="Rhea" id="RHEA:27974"/>
        <dbReference type="ChEBI" id="CHEBI:15378"/>
        <dbReference type="ChEBI" id="CHEBI:28938"/>
        <dbReference type="ChEBI" id="CHEBI:61032"/>
        <dbReference type="ChEBI" id="CHEBI:61036"/>
        <dbReference type="EC" id="4.3.99.3"/>
    </reaction>
</comment>
<keyword evidence="8" id="KW-0671">Queuosine biosynthesis</keyword>
<evidence type="ECO:0000256" key="6">
    <source>
        <dbReference type="ARBA" id="ARBA00023014"/>
    </source>
</evidence>
<keyword evidence="6 8" id="KW-0411">Iron-sulfur</keyword>
<feature type="binding site" evidence="8">
    <location>
        <position position="56"/>
    </location>
    <ligand>
        <name>Mg(2+)</name>
        <dbReference type="ChEBI" id="CHEBI:18420"/>
    </ligand>
</feature>
<dbReference type="HAMAP" id="MF_00917">
    <property type="entry name" value="QueE"/>
    <property type="match status" value="1"/>
</dbReference>
<dbReference type="EC" id="4.3.99.3" evidence="8"/>
<dbReference type="STRING" id="213588.SAMN02745204_01134"/>
<dbReference type="GO" id="GO:0000287">
    <property type="term" value="F:magnesium ion binding"/>
    <property type="evidence" value="ECO:0007669"/>
    <property type="project" value="UniProtKB-UniRule"/>
</dbReference>
<dbReference type="Pfam" id="PF04055">
    <property type="entry name" value="Radical_SAM"/>
    <property type="match status" value="1"/>
</dbReference>
<comment type="function">
    <text evidence="8">Catalyzes the complex heterocyclic radical-mediated conversion of 6-carboxy-5,6,7,8-tetrahydropterin (CPH4) to 7-carboxy-7-deazaguanine (CDG), a step common to the biosynthetic pathways of all 7-deazapurine-containing compounds.</text>
</comment>
<sequence>MTAVADAAAASAAGQAERLKLTEIFLSLQGEARDVGWPTVFVRLTGCPLRCQYCDTAYAFHGGQWWTLEAILAEVARFDVRHVCVTGGEPLAQKRCLQLLTRLCDAGYHVSLETSGALDIAGVDPRVSRVVDIKTPGSGEEARNLWANLDLLTPHDQVKFVICSRADYDWACAVVARHRLHTRCEVLFSPSAGQLEPRTLADWIVADRLPVRFQIQLHKLLWNDAPGH</sequence>
<dbReference type="PANTHER" id="PTHR42836">
    <property type="entry name" value="7-CARBOXY-7-DEAZAGUANINE SYNTHASE"/>
    <property type="match status" value="1"/>
</dbReference>
<evidence type="ECO:0000256" key="4">
    <source>
        <dbReference type="ARBA" id="ARBA00022842"/>
    </source>
</evidence>
<dbReference type="PIRSF" id="PIRSF000370">
    <property type="entry name" value="QueE"/>
    <property type="match status" value="1"/>
</dbReference>
<dbReference type="GO" id="GO:0016840">
    <property type="term" value="F:carbon-nitrogen lyase activity"/>
    <property type="evidence" value="ECO:0007669"/>
    <property type="project" value="UniProtKB-UniRule"/>
</dbReference>
<accession>A0A1M4WBR8</accession>
<feature type="domain" description="Radical SAM core" evidence="9">
    <location>
        <begin position="34"/>
        <end position="228"/>
    </location>
</feature>
<keyword evidence="4 8" id="KW-0460">Magnesium</keyword>
<dbReference type="GO" id="GO:0051539">
    <property type="term" value="F:4 iron, 4 sulfur cluster binding"/>
    <property type="evidence" value="ECO:0007669"/>
    <property type="project" value="UniProtKB-UniRule"/>
</dbReference>
<dbReference type="Proteomes" id="UP000242857">
    <property type="component" value="Unassembled WGS sequence"/>
</dbReference>
<comment type="cofactor">
    <cofactor evidence="8">
        <name>[4Fe-4S] cluster</name>
        <dbReference type="ChEBI" id="CHEBI:49883"/>
    </cofactor>
    <text evidence="8">Binds 1 [4Fe-4S] cluster. The cluster is coordinated with 3 cysteines and an exchangeable S-adenosyl-L-methionine.</text>
</comment>
<proteinExistence type="inferred from homology"/>
<evidence type="ECO:0000259" key="9">
    <source>
        <dbReference type="PROSITE" id="PS51918"/>
    </source>
</evidence>
<keyword evidence="11" id="KW-1185">Reference proteome</keyword>
<keyword evidence="1 8" id="KW-0004">4Fe-4S</keyword>
<dbReference type="GO" id="GO:0008616">
    <property type="term" value="P:tRNA queuosine(34) biosynthetic process"/>
    <property type="evidence" value="ECO:0007669"/>
    <property type="project" value="UniProtKB-UniRule"/>
</dbReference>
<keyword evidence="7 8" id="KW-0456">Lyase</keyword>
<dbReference type="OrthoDB" id="9792276at2"/>
<dbReference type="SFLD" id="SFLDS00029">
    <property type="entry name" value="Radical_SAM"/>
    <property type="match status" value="1"/>
</dbReference>
<dbReference type="PANTHER" id="PTHR42836:SF1">
    <property type="entry name" value="7-CARBOXY-7-DEAZAGUANINE SYNTHASE"/>
    <property type="match status" value="1"/>
</dbReference>
<gene>
    <name evidence="8" type="primary">queE</name>
    <name evidence="10" type="ORF">SAMN02745204_01134</name>
</gene>
<feature type="binding site" evidence="8">
    <location>
        <position position="43"/>
    </location>
    <ligand>
        <name>substrate</name>
    </ligand>
</feature>
<evidence type="ECO:0000313" key="10">
    <source>
        <dbReference type="EMBL" id="SHE78605.1"/>
    </source>
</evidence>
<comment type="subunit">
    <text evidence="8">Homodimer.</text>
</comment>
<reference evidence="11" key="1">
    <citation type="submission" date="2016-11" db="EMBL/GenBank/DDBJ databases">
        <authorList>
            <person name="Varghese N."/>
            <person name="Submissions S."/>
        </authorList>
    </citation>
    <scope>NUCLEOTIDE SEQUENCE [LARGE SCALE GENOMIC DNA]</scope>
    <source>
        <strain evidence="11">DSM 14834</strain>
    </source>
</reference>
<comment type="cofactor">
    <cofactor evidence="8">
        <name>S-adenosyl-L-methionine</name>
        <dbReference type="ChEBI" id="CHEBI:59789"/>
    </cofactor>
    <text evidence="8">Binds 1 S-adenosyl-L-methionine per subunit.</text>
</comment>
<feature type="binding site" evidence="8">
    <location>
        <position position="88"/>
    </location>
    <ligand>
        <name>S-adenosyl-L-methionine</name>
        <dbReference type="ChEBI" id="CHEBI:59789"/>
    </ligand>
</feature>
<comment type="similarity">
    <text evidence="8">Belongs to the radical SAM superfamily. 7-carboxy-7-deazaguanine synthase family.</text>
</comment>
<dbReference type="GO" id="GO:1904047">
    <property type="term" value="F:S-adenosyl-L-methionine binding"/>
    <property type="evidence" value="ECO:0007669"/>
    <property type="project" value="UniProtKB-UniRule"/>
</dbReference>
<dbReference type="RefSeq" id="WP_072755646.1">
    <property type="nucleotide sequence ID" value="NZ_FQUK01000015.1"/>
</dbReference>
<feature type="binding site" evidence="8">
    <location>
        <position position="54"/>
    </location>
    <ligand>
        <name>[4Fe-4S] cluster</name>
        <dbReference type="ChEBI" id="CHEBI:49883"/>
        <note>4Fe-4S-S-AdoMet</note>
    </ligand>
</feature>
<dbReference type="InterPro" id="IPR007197">
    <property type="entry name" value="rSAM"/>
</dbReference>
<dbReference type="InterPro" id="IPR058240">
    <property type="entry name" value="rSAM_sf"/>
</dbReference>
<evidence type="ECO:0000256" key="1">
    <source>
        <dbReference type="ARBA" id="ARBA00022485"/>
    </source>
</evidence>
<dbReference type="Gene3D" id="3.20.20.70">
    <property type="entry name" value="Aldolase class I"/>
    <property type="match status" value="1"/>
</dbReference>
<evidence type="ECO:0000256" key="7">
    <source>
        <dbReference type="ARBA" id="ARBA00023239"/>
    </source>
</evidence>
<dbReference type="InterPro" id="IPR013785">
    <property type="entry name" value="Aldolase_TIM"/>
</dbReference>
<feature type="binding site" evidence="8">
    <location>
        <begin position="28"/>
        <end position="30"/>
    </location>
    <ligand>
        <name>substrate</name>
    </ligand>
</feature>
<evidence type="ECO:0000256" key="2">
    <source>
        <dbReference type="ARBA" id="ARBA00022691"/>
    </source>
</evidence>
<dbReference type="CDD" id="cd01335">
    <property type="entry name" value="Radical_SAM"/>
    <property type="match status" value="1"/>
</dbReference>
<dbReference type="SUPFAM" id="SSF102114">
    <property type="entry name" value="Radical SAM enzymes"/>
    <property type="match status" value="1"/>
</dbReference>
<name>A0A1M4WBR8_9GAMM</name>
<keyword evidence="5 8" id="KW-0408">Iron</keyword>
<keyword evidence="2 8" id="KW-0949">S-adenosyl-L-methionine</keyword>
<dbReference type="EMBL" id="FQUK01000015">
    <property type="protein sequence ID" value="SHE78605.1"/>
    <property type="molecule type" value="Genomic_DNA"/>
</dbReference>
<evidence type="ECO:0000256" key="3">
    <source>
        <dbReference type="ARBA" id="ARBA00022723"/>
    </source>
</evidence>
<comment type="cofactor">
    <cofactor evidence="8">
        <name>Mg(2+)</name>
        <dbReference type="ChEBI" id="CHEBI:18420"/>
    </cofactor>
</comment>
<feature type="binding site" evidence="8">
    <location>
        <position position="51"/>
    </location>
    <ligand>
        <name>[4Fe-4S] cluster</name>
        <dbReference type="ChEBI" id="CHEBI:49883"/>
        <note>4Fe-4S-S-AdoMet</note>
    </ligand>
</feature>
<comment type="pathway">
    <text evidence="8">Purine metabolism; 7-cyano-7-deazaguanine biosynthesis.</text>
</comment>
<evidence type="ECO:0000313" key="11">
    <source>
        <dbReference type="Proteomes" id="UP000242857"/>
    </source>
</evidence>
<organism evidence="10 11">
    <name type="scientific">Thermomonas hydrothermalis</name>
    <dbReference type="NCBI Taxonomy" id="213588"/>
    <lineage>
        <taxon>Bacteria</taxon>
        <taxon>Pseudomonadati</taxon>
        <taxon>Pseudomonadota</taxon>
        <taxon>Gammaproteobacteria</taxon>
        <taxon>Lysobacterales</taxon>
        <taxon>Lysobacteraceae</taxon>
        <taxon>Thermomonas</taxon>
    </lineage>
</organism>
<dbReference type="PROSITE" id="PS51918">
    <property type="entry name" value="RADICAL_SAM"/>
    <property type="match status" value="1"/>
</dbReference>
<dbReference type="AlphaFoldDB" id="A0A1M4WBR8"/>
<feature type="binding site" evidence="8">
    <location>
        <position position="86"/>
    </location>
    <ligand>
        <name>substrate</name>
    </ligand>
</feature>
<keyword evidence="3 8" id="KW-0479">Metal-binding</keyword>
<dbReference type="InterPro" id="IPR027621">
    <property type="entry name" value="rSAM_QueE_gams"/>
</dbReference>
<dbReference type="InterPro" id="IPR024924">
    <property type="entry name" value="7-CO-7-deazaguanine_synth-like"/>
</dbReference>
<comment type="caution">
    <text evidence="8">Lacks conserved residue(s) required for the propagation of feature annotation.</text>
</comment>
<dbReference type="NCBIfam" id="TIGR04349">
    <property type="entry name" value="rSAM_QueE_gams"/>
    <property type="match status" value="1"/>
</dbReference>
<evidence type="ECO:0000256" key="5">
    <source>
        <dbReference type="ARBA" id="ARBA00023004"/>
    </source>
</evidence>
<protein>
    <recommendedName>
        <fullName evidence="8">7-carboxy-7-deazaguanine synthase</fullName>
        <shortName evidence="8">CDG synthase</shortName>
        <ecNumber evidence="8">4.3.99.3</ecNumber>
    </recommendedName>
    <alternativeName>
        <fullName evidence="8">Queuosine biosynthesis protein QueE</fullName>
    </alternativeName>
</protein>
<evidence type="ECO:0000256" key="8">
    <source>
        <dbReference type="HAMAP-Rule" id="MF_00917"/>
    </source>
</evidence>